<name>A0A7J7IWA8_BUGNE</name>
<comment type="caution">
    <text evidence="3">The sequence shown here is derived from an EMBL/GenBank/DDBJ whole genome shotgun (WGS) entry which is preliminary data.</text>
</comment>
<gene>
    <name evidence="3" type="ORF">EB796_023518</name>
</gene>
<dbReference type="AlphaFoldDB" id="A0A7J7IWA8"/>
<feature type="signal peptide" evidence="1">
    <location>
        <begin position="1"/>
        <end position="20"/>
    </location>
</feature>
<keyword evidence="1" id="KW-0732">Signal</keyword>
<dbReference type="EMBL" id="VXIV02003329">
    <property type="protein sequence ID" value="KAF6018179.1"/>
    <property type="molecule type" value="Genomic_DNA"/>
</dbReference>
<evidence type="ECO:0000256" key="1">
    <source>
        <dbReference type="SAM" id="SignalP"/>
    </source>
</evidence>
<sequence length="186" mass="20520">MKFLLTALTVCCAYFQIANGHGYMLDPPGRSSAWRKNFTTPVNYNDDSIHCEVPDTQHNVNGGKCGVCGDDYSSTNKQQEPGPGNKYATGTIVATYNAGQYITIKSKLTAYHKGYFEIKLCQNNIPQIGTDASVAVTQSCFDVNLLKASNGDTRYSYSPIVTLSSKYEQNKPLGDNSQTIKHYIYN</sequence>
<evidence type="ECO:0000313" key="4">
    <source>
        <dbReference type="Proteomes" id="UP000593567"/>
    </source>
</evidence>
<feature type="domain" description="Chitin-binding type-4" evidence="2">
    <location>
        <begin position="21"/>
        <end position="149"/>
    </location>
</feature>
<protein>
    <recommendedName>
        <fullName evidence="2">Chitin-binding type-4 domain-containing protein</fullName>
    </recommendedName>
</protein>
<dbReference type="OrthoDB" id="64893at2759"/>
<dbReference type="Proteomes" id="UP000593567">
    <property type="component" value="Unassembled WGS sequence"/>
</dbReference>
<reference evidence="3" key="1">
    <citation type="submission" date="2020-06" db="EMBL/GenBank/DDBJ databases">
        <title>Draft genome of Bugula neritina, a colonial animal packing powerful symbionts and potential medicines.</title>
        <authorList>
            <person name="Rayko M."/>
        </authorList>
    </citation>
    <scope>NUCLEOTIDE SEQUENCE [LARGE SCALE GENOMIC DNA]</scope>
    <source>
        <strain evidence="3">Kwan_BN1</strain>
    </source>
</reference>
<organism evidence="3 4">
    <name type="scientific">Bugula neritina</name>
    <name type="common">Brown bryozoan</name>
    <name type="synonym">Sertularia neritina</name>
    <dbReference type="NCBI Taxonomy" id="10212"/>
    <lineage>
        <taxon>Eukaryota</taxon>
        <taxon>Metazoa</taxon>
        <taxon>Spiralia</taxon>
        <taxon>Lophotrochozoa</taxon>
        <taxon>Bryozoa</taxon>
        <taxon>Gymnolaemata</taxon>
        <taxon>Cheilostomatida</taxon>
        <taxon>Flustrina</taxon>
        <taxon>Buguloidea</taxon>
        <taxon>Bugulidae</taxon>
        <taxon>Bugula</taxon>
    </lineage>
</organism>
<evidence type="ECO:0000313" key="3">
    <source>
        <dbReference type="EMBL" id="KAF6018179.1"/>
    </source>
</evidence>
<dbReference type="Pfam" id="PF03067">
    <property type="entry name" value="LPMO_10"/>
    <property type="match status" value="1"/>
</dbReference>
<evidence type="ECO:0000259" key="2">
    <source>
        <dbReference type="Pfam" id="PF03067"/>
    </source>
</evidence>
<accession>A0A7J7IWA8</accession>
<feature type="chain" id="PRO_5029516935" description="Chitin-binding type-4 domain-containing protein" evidence="1">
    <location>
        <begin position="21"/>
        <end position="186"/>
    </location>
</feature>
<keyword evidence="4" id="KW-1185">Reference proteome</keyword>
<proteinExistence type="predicted"/>
<dbReference type="InterPro" id="IPR004302">
    <property type="entry name" value="Cellulose/chitin-bd_N"/>
</dbReference>